<gene>
    <name evidence="2" type="ORF">Micbo1qcDRAFT_159820</name>
</gene>
<organism evidence="2 3">
    <name type="scientific">Microdochium bolleyi</name>
    <dbReference type="NCBI Taxonomy" id="196109"/>
    <lineage>
        <taxon>Eukaryota</taxon>
        <taxon>Fungi</taxon>
        <taxon>Dikarya</taxon>
        <taxon>Ascomycota</taxon>
        <taxon>Pezizomycotina</taxon>
        <taxon>Sordariomycetes</taxon>
        <taxon>Xylariomycetidae</taxon>
        <taxon>Xylariales</taxon>
        <taxon>Microdochiaceae</taxon>
        <taxon>Microdochium</taxon>
    </lineage>
</organism>
<feature type="region of interest" description="Disordered" evidence="1">
    <location>
        <begin position="334"/>
        <end position="377"/>
    </location>
</feature>
<feature type="compositionally biased region" description="Low complexity" evidence="1">
    <location>
        <begin position="341"/>
        <end position="357"/>
    </location>
</feature>
<accession>A0A136JBT3</accession>
<dbReference type="EMBL" id="KQ964247">
    <property type="protein sequence ID" value="KXJ94610.1"/>
    <property type="molecule type" value="Genomic_DNA"/>
</dbReference>
<evidence type="ECO:0000313" key="3">
    <source>
        <dbReference type="Proteomes" id="UP000070501"/>
    </source>
</evidence>
<feature type="non-terminal residue" evidence="2">
    <location>
        <position position="377"/>
    </location>
</feature>
<keyword evidence="3" id="KW-1185">Reference proteome</keyword>
<feature type="region of interest" description="Disordered" evidence="1">
    <location>
        <begin position="95"/>
        <end position="135"/>
    </location>
</feature>
<name>A0A136JBT3_9PEZI</name>
<feature type="region of interest" description="Disordered" evidence="1">
    <location>
        <begin position="171"/>
        <end position="226"/>
    </location>
</feature>
<evidence type="ECO:0000313" key="2">
    <source>
        <dbReference type="EMBL" id="KXJ94610.1"/>
    </source>
</evidence>
<dbReference type="InParanoid" id="A0A136JBT3"/>
<proteinExistence type="predicted"/>
<feature type="compositionally biased region" description="Polar residues" evidence="1">
    <location>
        <begin position="182"/>
        <end position="194"/>
    </location>
</feature>
<dbReference type="AlphaFoldDB" id="A0A136JBT3"/>
<feature type="region of interest" description="Disordered" evidence="1">
    <location>
        <begin position="1"/>
        <end position="21"/>
    </location>
</feature>
<sequence>MSTAKPNPSDVYDPDAVLPQNSPVLRPQVVNLKPSPPPPPPCLSPFTKVGPFPGLGHKLADCKLDAQPDPGDAVLIRTLAGGKLPDGTHEELALPLPELGHYRKAQSPDEGSESDESRDDEGVRSSEMSPVPSPGLARSLVLYGPNKLNNAAPVLDLQSLATHAMKFATVVPNSPPEHKGLGTTTLRESPSRTLKSPAPLPIDIPNSKQPHLYGRDPKRSASITSMSPYSLPSLAELHGSPLMAPAQAATHSSEGKLSSEPLVAGPGGLPPIQMASPPSDTNSLPSIRSQFREQLTNGAAGPEQRLNYPQSPPVPAMASRLGSIHGSHGSPPISPNEFYRAGIPSPASSAPGLSPFGFSPPMASAHHASMGGYVTSN</sequence>
<dbReference type="STRING" id="196109.A0A136JBT3"/>
<dbReference type="OrthoDB" id="6077919at2759"/>
<feature type="region of interest" description="Disordered" evidence="1">
    <location>
        <begin position="245"/>
        <end position="285"/>
    </location>
</feature>
<reference evidence="3" key="1">
    <citation type="submission" date="2016-02" db="EMBL/GenBank/DDBJ databases">
        <title>Draft genome sequence of Microdochium bolleyi, a fungal endophyte of beachgrass.</title>
        <authorList>
            <consortium name="DOE Joint Genome Institute"/>
            <person name="David A.S."/>
            <person name="May G."/>
            <person name="Haridas S."/>
            <person name="Lim J."/>
            <person name="Wang M."/>
            <person name="Labutti K."/>
            <person name="Lipzen A."/>
            <person name="Barry K."/>
            <person name="Grigoriev I.V."/>
        </authorList>
    </citation>
    <scope>NUCLEOTIDE SEQUENCE [LARGE SCALE GENOMIC DNA]</scope>
    <source>
        <strain evidence="3">J235TASD1</strain>
    </source>
</reference>
<feature type="compositionally biased region" description="Acidic residues" evidence="1">
    <location>
        <begin position="110"/>
        <end position="119"/>
    </location>
</feature>
<feature type="compositionally biased region" description="Polar residues" evidence="1">
    <location>
        <begin position="276"/>
        <end position="285"/>
    </location>
</feature>
<protein>
    <submittedName>
        <fullName evidence="2">Uncharacterized protein</fullName>
    </submittedName>
</protein>
<dbReference type="Proteomes" id="UP000070501">
    <property type="component" value="Unassembled WGS sequence"/>
</dbReference>
<evidence type="ECO:0000256" key="1">
    <source>
        <dbReference type="SAM" id="MobiDB-lite"/>
    </source>
</evidence>